<gene>
    <name evidence="10" type="ORF">COA71_08155</name>
</gene>
<dbReference type="AlphaFoldDB" id="A0A2A5CDH9"/>
<evidence type="ECO:0000313" key="10">
    <source>
        <dbReference type="EMBL" id="PCJ41520.1"/>
    </source>
</evidence>
<name>A0A2A5CDH9_9GAMM</name>
<dbReference type="Pfam" id="PF03600">
    <property type="entry name" value="CitMHS"/>
    <property type="match status" value="1"/>
</dbReference>
<comment type="subcellular location">
    <subcellularLocation>
        <location evidence="1">Cell membrane</location>
        <topology evidence="1">Multi-pass membrane protein</topology>
    </subcellularLocation>
</comment>
<evidence type="ECO:0000256" key="1">
    <source>
        <dbReference type="ARBA" id="ARBA00004651"/>
    </source>
</evidence>
<evidence type="ECO:0000256" key="3">
    <source>
        <dbReference type="ARBA" id="ARBA00022448"/>
    </source>
</evidence>
<feature type="transmembrane region" description="Helical" evidence="8">
    <location>
        <begin position="322"/>
        <end position="342"/>
    </location>
</feature>
<organism evidence="10 11">
    <name type="scientific">SAR86 cluster bacterium</name>
    <dbReference type="NCBI Taxonomy" id="2030880"/>
    <lineage>
        <taxon>Bacteria</taxon>
        <taxon>Pseudomonadati</taxon>
        <taxon>Pseudomonadota</taxon>
        <taxon>Gammaproteobacteria</taxon>
        <taxon>SAR86 cluster</taxon>
    </lineage>
</organism>
<evidence type="ECO:0000256" key="2">
    <source>
        <dbReference type="ARBA" id="ARBA00009843"/>
    </source>
</evidence>
<feature type="transmembrane region" description="Helical" evidence="8">
    <location>
        <begin position="128"/>
        <end position="155"/>
    </location>
</feature>
<reference evidence="11" key="1">
    <citation type="submission" date="2017-08" db="EMBL/GenBank/DDBJ databases">
        <title>A dynamic microbial community with high functional redundancy inhabits the cold, oxic subseafloor aquifer.</title>
        <authorList>
            <person name="Tully B.J."/>
            <person name="Wheat C.G."/>
            <person name="Glazer B.T."/>
            <person name="Huber J.A."/>
        </authorList>
    </citation>
    <scope>NUCLEOTIDE SEQUENCE [LARGE SCALE GENOMIC DNA]</scope>
</reference>
<dbReference type="InterPro" id="IPR000802">
    <property type="entry name" value="Arsenical_pump_ArsB"/>
</dbReference>
<feature type="domain" description="Citrate transporter-like" evidence="9">
    <location>
        <begin position="23"/>
        <end position="375"/>
    </location>
</feature>
<dbReference type="EMBL" id="NVWI01000005">
    <property type="protein sequence ID" value="PCJ41520.1"/>
    <property type="molecule type" value="Genomic_DNA"/>
</dbReference>
<dbReference type="GO" id="GO:0005886">
    <property type="term" value="C:plasma membrane"/>
    <property type="evidence" value="ECO:0007669"/>
    <property type="project" value="UniProtKB-SubCell"/>
</dbReference>
<evidence type="ECO:0000256" key="5">
    <source>
        <dbReference type="ARBA" id="ARBA00022692"/>
    </source>
</evidence>
<evidence type="ECO:0000256" key="7">
    <source>
        <dbReference type="ARBA" id="ARBA00023136"/>
    </source>
</evidence>
<dbReference type="InterPro" id="IPR051475">
    <property type="entry name" value="Diverse_Ion_Transporter"/>
</dbReference>
<feature type="transmembrane region" description="Helical" evidence="8">
    <location>
        <begin position="284"/>
        <end position="302"/>
    </location>
</feature>
<comment type="similarity">
    <text evidence="2">Belongs to the CitM (TC 2.A.11) transporter family.</text>
</comment>
<evidence type="ECO:0000256" key="8">
    <source>
        <dbReference type="SAM" id="Phobius"/>
    </source>
</evidence>
<keyword evidence="4" id="KW-1003">Cell membrane</keyword>
<sequence length="447" mass="48542">MMEILVWSNEMMVSAIVLVVTFIAIFTEGIHGIHRVKVGMAGAAVMMLVGQIFSFYGPEEAVEAIDWNVVFLLGGMMTIVAIMIPTGGFQQLAYKIADYSKGRLFLLMAMMGTLVTVLSLLLDNVTTVVIFGPLIILICQSLRVSAIPFLLAAALLSDTGGVATLVGDPPNLMIGSAAGIDFVTFAQHMFPMVFLAWIAILFFLRILFKKELSVTPAKLDLTDREPLSDPKTWYASLAVLGIMVIGFIMHNSLGWEPWFVTAIGLTLLVFVSKDIDIEESFTHIELALLMFFISLFIIVGGVEHSGFLQYIGQFVVPFVDDYGLLTTCLILLWVSAAFSAAIDNIPFTAAMIPIILGMEAQGINVSPMWWALAAGVGMGGNGTHLGSTANVFIVTISEKMAKDAGDPSLAITPGLWFRKGLPVMIITLMICTAVMYTFFPFFENSGV</sequence>
<keyword evidence="7 8" id="KW-0472">Membrane</keyword>
<dbReference type="PRINTS" id="PR00758">
    <property type="entry name" value="ARSENICPUMP"/>
</dbReference>
<dbReference type="PANTHER" id="PTHR43568:SF1">
    <property type="entry name" value="P PROTEIN"/>
    <property type="match status" value="1"/>
</dbReference>
<dbReference type="InterPro" id="IPR004680">
    <property type="entry name" value="Cit_transptr-like_dom"/>
</dbReference>
<evidence type="ECO:0000259" key="9">
    <source>
        <dbReference type="Pfam" id="PF03600"/>
    </source>
</evidence>
<keyword evidence="6 8" id="KW-1133">Transmembrane helix</keyword>
<evidence type="ECO:0000256" key="4">
    <source>
        <dbReference type="ARBA" id="ARBA00022475"/>
    </source>
</evidence>
<feature type="transmembrane region" description="Helical" evidence="8">
    <location>
        <begin position="104"/>
        <end position="122"/>
    </location>
</feature>
<feature type="transmembrane region" description="Helical" evidence="8">
    <location>
        <begin position="189"/>
        <end position="208"/>
    </location>
</feature>
<protein>
    <submittedName>
        <fullName evidence="10">Arsenic transporter</fullName>
    </submittedName>
</protein>
<evidence type="ECO:0000256" key="6">
    <source>
        <dbReference type="ARBA" id="ARBA00022989"/>
    </source>
</evidence>
<comment type="caution">
    <text evidence="10">The sequence shown here is derived from an EMBL/GenBank/DDBJ whole genome shotgun (WGS) entry which is preliminary data.</text>
</comment>
<feature type="transmembrane region" description="Helical" evidence="8">
    <location>
        <begin position="6"/>
        <end position="26"/>
    </location>
</feature>
<proteinExistence type="inferred from homology"/>
<feature type="transmembrane region" description="Helical" evidence="8">
    <location>
        <begin position="232"/>
        <end position="249"/>
    </location>
</feature>
<dbReference type="GO" id="GO:0015105">
    <property type="term" value="F:arsenite transmembrane transporter activity"/>
    <property type="evidence" value="ECO:0007669"/>
    <property type="project" value="InterPro"/>
</dbReference>
<keyword evidence="5 8" id="KW-0812">Transmembrane</keyword>
<feature type="transmembrane region" description="Helical" evidence="8">
    <location>
        <begin position="38"/>
        <end position="57"/>
    </location>
</feature>
<accession>A0A2A5CDH9</accession>
<dbReference type="Proteomes" id="UP000228987">
    <property type="component" value="Unassembled WGS sequence"/>
</dbReference>
<feature type="transmembrane region" description="Helical" evidence="8">
    <location>
        <begin position="421"/>
        <end position="442"/>
    </location>
</feature>
<dbReference type="PANTHER" id="PTHR43568">
    <property type="entry name" value="P PROTEIN"/>
    <property type="match status" value="1"/>
</dbReference>
<evidence type="ECO:0000313" key="11">
    <source>
        <dbReference type="Proteomes" id="UP000228987"/>
    </source>
</evidence>
<feature type="transmembrane region" description="Helical" evidence="8">
    <location>
        <begin position="255"/>
        <end position="272"/>
    </location>
</feature>
<keyword evidence="3" id="KW-0813">Transport</keyword>
<feature type="transmembrane region" description="Helical" evidence="8">
    <location>
        <begin position="69"/>
        <end position="92"/>
    </location>
</feature>